<dbReference type="InParanoid" id="A0A0D0A1J7"/>
<dbReference type="OrthoDB" id="2661765at2759"/>
<reference evidence="1 2" key="1">
    <citation type="submission" date="2014-04" db="EMBL/GenBank/DDBJ databases">
        <authorList>
            <consortium name="DOE Joint Genome Institute"/>
            <person name="Kuo A."/>
            <person name="Ruytinx J."/>
            <person name="Rineau F."/>
            <person name="Colpaert J."/>
            <person name="Kohler A."/>
            <person name="Nagy L.G."/>
            <person name="Floudas D."/>
            <person name="Copeland A."/>
            <person name="Barry K.W."/>
            <person name="Cichocki N."/>
            <person name="Veneault-Fourrey C."/>
            <person name="LaButti K."/>
            <person name="Lindquist E.A."/>
            <person name="Lipzen A."/>
            <person name="Lundell T."/>
            <person name="Morin E."/>
            <person name="Murat C."/>
            <person name="Sun H."/>
            <person name="Tunlid A."/>
            <person name="Henrissat B."/>
            <person name="Grigoriev I.V."/>
            <person name="Hibbett D.S."/>
            <person name="Martin F."/>
            <person name="Nordberg H.P."/>
            <person name="Cantor M.N."/>
            <person name="Hua S.X."/>
        </authorList>
    </citation>
    <scope>NUCLEOTIDE SEQUENCE [LARGE SCALE GENOMIC DNA]</scope>
    <source>
        <strain evidence="1 2">UH-Slu-Lm8-n1</strain>
    </source>
</reference>
<name>A0A0D0A1J7_9AGAM</name>
<dbReference type="Gene3D" id="1.20.1270.10">
    <property type="match status" value="1"/>
</dbReference>
<dbReference type="AlphaFoldDB" id="A0A0D0A1J7"/>
<dbReference type="SUPFAM" id="SSF100934">
    <property type="entry name" value="Heat shock protein 70kD (HSP70), C-terminal subdomain"/>
    <property type="match status" value="1"/>
</dbReference>
<dbReference type="STRING" id="930992.A0A0D0A1J7"/>
<dbReference type="EMBL" id="KN835603">
    <property type="protein sequence ID" value="KIK35631.1"/>
    <property type="molecule type" value="Genomic_DNA"/>
</dbReference>
<gene>
    <name evidence="1" type="ORF">CY34DRAFT_109825</name>
</gene>
<accession>A0A0D0A1J7</accession>
<protein>
    <submittedName>
        <fullName evidence="1">Uncharacterized protein</fullName>
    </submittedName>
</protein>
<keyword evidence="2" id="KW-1185">Reference proteome</keyword>
<organism evidence="1 2">
    <name type="scientific">Suillus luteus UH-Slu-Lm8-n1</name>
    <dbReference type="NCBI Taxonomy" id="930992"/>
    <lineage>
        <taxon>Eukaryota</taxon>
        <taxon>Fungi</taxon>
        <taxon>Dikarya</taxon>
        <taxon>Basidiomycota</taxon>
        <taxon>Agaricomycotina</taxon>
        <taxon>Agaricomycetes</taxon>
        <taxon>Agaricomycetidae</taxon>
        <taxon>Boletales</taxon>
        <taxon>Suillineae</taxon>
        <taxon>Suillaceae</taxon>
        <taxon>Suillus</taxon>
    </lineage>
</organism>
<dbReference type="Proteomes" id="UP000054485">
    <property type="component" value="Unassembled WGS sequence"/>
</dbReference>
<evidence type="ECO:0000313" key="1">
    <source>
        <dbReference type="EMBL" id="KIK35631.1"/>
    </source>
</evidence>
<reference evidence="2" key="2">
    <citation type="submission" date="2015-01" db="EMBL/GenBank/DDBJ databases">
        <title>Evolutionary Origins and Diversification of the Mycorrhizal Mutualists.</title>
        <authorList>
            <consortium name="DOE Joint Genome Institute"/>
            <consortium name="Mycorrhizal Genomics Consortium"/>
            <person name="Kohler A."/>
            <person name="Kuo A."/>
            <person name="Nagy L.G."/>
            <person name="Floudas D."/>
            <person name="Copeland A."/>
            <person name="Barry K.W."/>
            <person name="Cichocki N."/>
            <person name="Veneault-Fourrey C."/>
            <person name="LaButti K."/>
            <person name="Lindquist E.A."/>
            <person name="Lipzen A."/>
            <person name="Lundell T."/>
            <person name="Morin E."/>
            <person name="Murat C."/>
            <person name="Riley R."/>
            <person name="Ohm R."/>
            <person name="Sun H."/>
            <person name="Tunlid A."/>
            <person name="Henrissat B."/>
            <person name="Grigoriev I.V."/>
            <person name="Hibbett D.S."/>
            <person name="Martin F."/>
        </authorList>
    </citation>
    <scope>NUCLEOTIDE SEQUENCE [LARGE SCALE GENOMIC DNA]</scope>
    <source>
        <strain evidence="2">UH-Slu-Lm8-n1</strain>
    </source>
</reference>
<dbReference type="InterPro" id="IPR029048">
    <property type="entry name" value="HSP70_C_sf"/>
</dbReference>
<dbReference type="HOGENOM" id="CLU_1679119_0_0_1"/>
<proteinExistence type="predicted"/>
<evidence type="ECO:0000313" key="2">
    <source>
        <dbReference type="Proteomes" id="UP000054485"/>
    </source>
</evidence>
<sequence>MEKFETNQIRRPPFHANFNFNLTDGSSSIFFPRFNCYALSSFIYGLKSQFGDQTGLGGKIDDDDKKTILAAIKETMEWIDDNGQGATTEEFAEKLLEIQEVVNPITSKLRLTLSMPRLLHGGTVSFRTAMLLPPARKILSMFQLIVYLRLWGAVALR</sequence>